<evidence type="ECO:0000256" key="1">
    <source>
        <dbReference type="SAM" id="MobiDB-lite"/>
    </source>
</evidence>
<evidence type="ECO:0000313" key="2">
    <source>
        <dbReference type="EMBL" id="CAL1678154.1"/>
    </source>
</evidence>
<evidence type="ECO:0000313" key="3">
    <source>
        <dbReference type="Proteomes" id="UP001497644"/>
    </source>
</evidence>
<protein>
    <submittedName>
        <fullName evidence="2">Uncharacterized protein</fullName>
    </submittedName>
</protein>
<accession>A0AAV2NEE6</accession>
<dbReference type="Proteomes" id="UP001497644">
    <property type="component" value="Chromosome 13"/>
</dbReference>
<sequence>MAEPSDQLTRMIANQNGPKEPKVDSRRSQIQLKVAVIRLDNESPESESAPGTIKPGVRGEKRTKRKTDGVLADSARLPP</sequence>
<dbReference type="EMBL" id="OZ034836">
    <property type="protein sequence ID" value="CAL1678154.1"/>
    <property type="molecule type" value="Genomic_DNA"/>
</dbReference>
<name>A0AAV2NEE6_9HYME</name>
<keyword evidence="3" id="KW-1185">Reference proteome</keyword>
<feature type="region of interest" description="Disordered" evidence="1">
    <location>
        <begin position="1"/>
        <end position="79"/>
    </location>
</feature>
<feature type="compositionally biased region" description="Polar residues" evidence="1">
    <location>
        <begin position="1"/>
        <end position="17"/>
    </location>
</feature>
<proteinExistence type="predicted"/>
<dbReference type="AlphaFoldDB" id="A0AAV2NEE6"/>
<organism evidence="2 3">
    <name type="scientific">Lasius platythorax</name>
    <dbReference type="NCBI Taxonomy" id="488582"/>
    <lineage>
        <taxon>Eukaryota</taxon>
        <taxon>Metazoa</taxon>
        <taxon>Ecdysozoa</taxon>
        <taxon>Arthropoda</taxon>
        <taxon>Hexapoda</taxon>
        <taxon>Insecta</taxon>
        <taxon>Pterygota</taxon>
        <taxon>Neoptera</taxon>
        <taxon>Endopterygota</taxon>
        <taxon>Hymenoptera</taxon>
        <taxon>Apocrita</taxon>
        <taxon>Aculeata</taxon>
        <taxon>Formicoidea</taxon>
        <taxon>Formicidae</taxon>
        <taxon>Formicinae</taxon>
        <taxon>Lasius</taxon>
        <taxon>Lasius</taxon>
    </lineage>
</organism>
<reference evidence="2" key="1">
    <citation type="submission" date="2024-04" db="EMBL/GenBank/DDBJ databases">
        <authorList>
            <consortium name="Molecular Ecology Group"/>
        </authorList>
    </citation>
    <scope>NUCLEOTIDE SEQUENCE</scope>
</reference>
<gene>
    <name evidence="2" type="ORF">LPLAT_LOCUS4040</name>
</gene>